<dbReference type="InterPro" id="IPR027417">
    <property type="entry name" value="P-loop_NTPase"/>
</dbReference>
<evidence type="ECO:0000256" key="2">
    <source>
        <dbReference type="ARBA" id="ARBA00022840"/>
    </source>
</evidence>
<dbReference type="InterPro" id="IPR003439">
    <property type="entry name" value="ABC_transporter-like_ATP-bd"/>
</dbReference>
<dbReference type="InterPro" id="IPR015854">
    <property type="entry name" value="ABC_transpr_LolD-like"/>
</dbReference>
<dbReference type="RefSeq" id="WP_202937083.1">
    <property type="nucleotide sequence ID" value="NZ_JARQTS010000012.1"/>
</dbReference>
<dbReference type="EMBL" id="JARQTX010000001">
    <property type="protein sequence ID" value="MDG2945127.1"/>
    <property type="molecule type" value="Genomic_DNA"/>
</dbReference>
<feature type="domain" description="ABC transporter" evidence="3">
    <location>
        <begin position="5"/>
        <end position="224"/>
    </location>
</feature>
<dbReference type="PANTHER" id="PTHR24220:SF611">
    <property type="entry name" value="ATP-BINDING COMPONENT OF ABC TRANSPORTER-RELATED"/>
    <property type="match status" value="1"/>
</dbReference>
<keyword evidence="1" id="KW-0547">Nucleotide-binding</keyword>
<dbReference type="GO" id="GO:0005524">
    <property type="term" value="F:ATP binding"/>
    <property type="evidence" value="ECO:0007669"/>
    <property type="project" value="UniProtKB-KW"/>
</dbReference>
<dbReference type="Proteomes" id="UP001216057">
    <property type="component" value="Unassembled WGS sequence"/>
</dbReference>
<dbReference type="SUPFAM" id="SSF52540">
    <property type="entry name" value="P-loop containing nucleoside triphosphate hydrolases"/>
    <property type="match status" value="1"/>
</dbReference>
<accession>A0ABT6ENL2</accession>
<reference evidence="4 5" key="1">
    <citation type="submission" date="2023-03" db="EMBL/GenBank/DDBJ databases">
        <title>Classification of Bisgaard taxon 6 and taxon 10 as Exercitatus varius gen. nov., spec. nov.</title>
        <authorList>
            <person name="Christensen H."/>
        </authorList>
    </citation>
    <scope>NUCLEOTIDE SEQUENCE [LARGE SCALE GENOMIC DNA]</scope>
    <source>
        <strain evidence="4 5">23350_01</strain>
    </source>
</reference>
<dbReference type="Gene3D" id="3.40.50.300">
    <property type="entry name" value="P-loop containing nucleotide triphosphate hydrolases"/>
    <property type="match status" value="1"/>
</dbReference>
<organism evidence="4 5">
    <name type="scientific">Exercitatus varius</name>
    <dbReference type="NCBI Taxonomy" id="67857"/>
    <lineage>
        <taxon>Bacteria</taxon>
        <taxon>Pseudomonadati</taxon>
        <taxon>Pseudomonadota</taxon>
        <taxon>Gammaproteobacteria</taxon>
        <taxon>Pasteurellales</taxon>
        <taxon>Pasteurellaceae</taxon>
        <taxon>Exercitatus</taxon>
    </lineage>
</organism>
<gene>
    <name evidence="4" type="ORF">P7M32_01570</name>
</gene>
<keyword evidence="2 4" id="KW-0067">ATP-binding</keyword>
<protein>
    <submittedName>
        <fullName evidence="4">ABC transporter ATP-binding protein</fullName>
    </submittedName>
</protein>
<evidence type="ECO:0000313" key="5">
    <source>
        <dbReference type="Proteomes" id="UP001216057"/>
    </source>
</evidence>
<dbReference type="PANTHER" id="PTHR24220">
    <property type="entry name" value="IMPORT ATP-BINDING PROTEIN"/>
    <property type="match status" value="1"/>
</dbReference>
<proteinExistence type="predicted"/>
<evidence type="ECO:0000313" key="4">
    <source>
        <dbReference type="EMBL" id="MDG2945127.1"/>
    </source>
</evidence>
<keyword evidence="5" id="KW-1185">Reference proteome</keyword>
<evidence type="ECO:0000259" key="3">
    <source>
        <dbReference type="PROSITE" id="PS50893"/>
    </source>
</evidence>
<dbReference type="PROSITE" id="PS50893">
    <property type="entry name" value="ABC_TRANSPORTER_2"/>
    <property type="match status" value="1"/>
</dbReference>
<dbReference type="Pfam" id="PF00005">
    <property type="entry name" value="ABC_tran"/>
    <property type="match status" value="1"/>
</dbReference>
<name>A0ABT6ENL2_9PAST</name>
<evidence type="ECO:0000256" key="1">
    <source>
        <dbReference type="ARBA" id="ARBA00022741"/>
    </source>
</evidence>
<dbReference type="SMART" id="SM00382">
    <property type="entry name" value="AAA"/>
    <property type="match status" value="1"/>
</dbReference>
<sequence length="225" mass="25383">MDLFIKDLNVQVENLPLPILSIPYLHIPARSQVAILGPSGCGKTTLLNTISGLINIQARQLLWGNTDLTQLSAAKRDIWRFTHIGIVLQEFYLTSGLSALENVLLPYSFTHWRISNNIKQRAKMLLEQMGFTRFHSPAERLSRGEMQRIAIARALLLKPNIILADEPTASLDLQNAKIIAQLLPQLSQQEQCTLIVTTHDLNLAEHFPRQIYLANGQIEREEALC</sequence>
<comment type="caution">
    <text evidence="4">The sequence shown here is derived from an EMBL/GenBank/DDBJ whole genome shotgun (WGS) entry which is preliminary data.</text>
</comment>
<dbReference type="InterPro" id="IPR003593">
    <property type="entry name" value="AAA+_ATPase"/>
</dbReference>